<dbReference type="GO" id="GO:0016020">
    <property type="term" value="C:membrane"/>
    <property type="evidence" value="ECO:0007669"/>
    <property type="project" value="UniProtKB-SubCell"/>
</dbReference>
<organism evidence="12 13">
    <name type="scientific">Phormidium tenue NIES-30</name>
    <dbReference type="NCBI Taxonomy" id="549789"/>
    <lineage>
        <taxon>Bacteria</taxon>
        <taxon>Bacillati</taxon>
        <taxon>Cyanobacteriota</taxon>
        <taxon>Cyanophyceae</taxon>
        <taxon>Oscillatoriophycideae</taxon>
        <taxon>Oscillatoriales</taxon>
        <taxon>Oscillatoriaceae</taxon>
        <taxon>Phormidium</taxon>
    </lineage>
</organism>
<dbReference type="InterPro" id="IPR036249">
    <property type="entry name" value="Thioredoxin-like_sf"/>
</dbReference>
<dbReference type="InterPro" id="IPR012932">
    <property type="entry name" value="VKOR"/>
</dbReference>
<feature type="transmembrane region" description="Helical" evidence="10">
    <location>
        <begin position="105"/>
        <end position="125"/>
    </location>
</feature>
<dbReference type="SUPFAM" id="SSF52833">
    <property type="entry name" value="Thioredoxin-like"/>
    <property type="match status" value="1"/>
</dbReference>
<dbReference type="PANTHER" id="PTHR34573">
    <property type="entry name" value="VKC DOMAIN-CONTAINING PROTEIN"/>
    <property type="match status" value="1"/>
</dbReference>
<keyword evidence="7 10" id="KW-0472">Membrane</keyword>
<dbReference type="PANTHER" id="PTHR34573:SF1">
    <property type="entry name" value="VITAMIN K EPOXIDE REDUCTASE DOMAIN-CONTAINING PROTEIN"/>
    <property type="match status" value="1"/>
</dbReference>
<sequence>MRRRRQESRWIHRWSRWLVAGIALIGALGTGYLTIAKLTGGGACPTEGCDRVLSSPWGTVFGLPLTLFGCLAYGTMLVLAVAPLLVNADTNKPLRQKLETWTWPLMFMLASAMLVFSGYLMTVLAFELQAVCPYCIGSALFALSMFVIILLGNHWDDIGQIAFIGLIVGVVTIVATLAVYAPISAGGSPSSDVAGQAGPPITTASGPAEVALANHLKAVGATMYGAWWCPHCHDQKQLFGAEAAAAINYVECAEDGQNPQVAVCRSKPEITGFPSWEINGEFYPGTQSLARLAELTDYSGPTNFQR</sequence>
<dbReference type="Pfam" id="PF07884">
    <property type="entry name" value="VKOR"/>
    <property type="match status" value="1"/>
</dbReference>
<dbReference type="RefSeq" id="WP_073607092.1">
    <property type="nucleotide sequence ID" value="NZ_MRCG01000002.1"/>
</dbReference>
<dbReference type="Gene3D" id="3.40.30.10">
    <property type="entry name" value="Glutaredoxin"/>
    <property type="match status" value="1"/>
</dbReference>
<evidence type="ECO:0000256" key="2">
    <source>
        <dbReference type="ARBA" id="ARBA00006214"/>
    </source>
</evidence>
<evidence type="ECO:0000256" key="9">
    <source>
        <dbReference type="ARBA" id="ARBA00023284"/>
    </source>
</evidence>
<dbReference type="STRING" id="549789.NIES30_03820"/>
<reference evidence="12 13" key="1">
    <citation type="submission" date="2016-11" db="EMBL/GenBank/DDBJ databases">
        <title>Draft Genome Sequences of Nine Cyanobacterial Strains from Diverse Habitats.</title>
        <authorList>
            <person name="Zhu T."/>
            <person name="Hou S."/>
            <person name="Lu X."/>
            <person name="Hess W.R."/>
        </authorList>
    </citation>
    <scope>NUCLEOTIDE SEQUENCE [LARGE SCALE GENOMIC DNA]</scope>
    <source>
        <strain evidence="12 13">NIES-30</strain>
    </source>
</reference>
<evidence type="ECO:0000256" key="3">
    <source>
        <dbReference type="ARBA" id="ARBA00022692"/>
    </source>
</evidence>
<dbReference type="GO" id="GO:0048038">
    <property type="term" value="F:quinone binding"/>
    <property type="evidence" value="ECO:0007669"/>
    <property type="project" value="UniProtKB-KW"/>
</dbReference>
<accession>A0A1U7J8M1</accession>
<evidence type="ECO:0000256" key="4">
    <source>
        <dbReference type="ARBA" id="ARBA00022719"/>
    </source>
</evidence>
<feature type="transmembrane region" description="Helical" evidence="10">
    <location>
        <begin position="163"/>
        <end position="183"/>
    </location>
</feature>
<evidence type="ECO:0000256" key="1">
    <source>
        <dbReference type="ARBA" id="ARBA00004141"/>
    </source>
</evidence>
<evidence type="ECO:0000256" key="8">
    <source>
        <dbReference type="ARBA" id="ARBA00023157"/>
    </source>
</evidence>
<dbReference type="AlphaFoldDB" id="A0A1U7J8M1"/>
<evidence type="ECO:0000256" key="6">
    <source>
        <dbReference type="ARBA" id="ARBA00023002"/>
    </source>
</evidence>
<evidence type="ECO:0000259" key="11">
    <source>
        <dbReference type="SMART" id="SM00756"/>
    </source>
</evidence>
<dbReference type="CDD" id="cd12916">
    <property type="entry name" value="VKOR_1"/>
    <property type="match status" value="1"/>
</dbReference>
<feature type="domain" description="Vitamin K epoxide reductase" evidence="11">
    <location>
        <begin position="12"/>
        <end position="153"/>
    </location>
</feature>
<dbReference type="OrthoDB" id="185994at2"/>
<gene>
    <name evidence="12" type="ORF">NIES30_03820</name>
</gene>
<proteinExistence type="inferred from homology"/>
<keyword evidence="6" id="KW-0560">Oxidoreductase</keyword>
<dbReference type="EMBL" id="MRCG01000002">
    <property type="protein sequence ID" value="OKH49853.1"/>
    <property type="molecule type" value="Genomic_DNA"/>
</dbReference>
<dbReference type="SMART" id="SM00756">
    <property type="entry name" value="VKc"/>
    <property type="match status" value="1"/>
</dbReference>
<evidence type="ECO:0000256" key="5">
    <source>
        <dbReference type="ARBA" id="ARBA00022989"/>
    </source>
</evidence>
<protein>
    <recommendedName>
        <fullName evidence="11">Vitamin K epoxide reductase domain-containing protein</fullName>
    </recommendedName>
</protein>
<keyword evidence="4" id="KW-0874">Quinone</keyword>
<dbReference type="InterPro" id="IPR044698">
    <property type="entry name" value="VKOR/LTO1"/>
</dbReference>
<evidence type="ECO:0000313" key="13">
    <source>
        <dbReference type="Proteomes" id="UP000185557"/>
    </source>
</evidence>
<evidence type="ECO:0000256" key="10">
    <source>
        <dbReference type="SAM" id="Phobius"/>
    </source>
</evidence>
<dbReference type="InterPro" id="IPR038354">
    <property type="entry name" value="VKOR_sf"/>
</dbReference>
<keyword evidence="9" id="KW-0676">Redox-active center</keyword>
<comment type="subcellular location">
    <subcellularLocation>
        <location evidence="1">Membrane</location>
        <topology evidence="1">Multi-pass membrane protein</topology>
    </subcellularLocation>
</comment>
<keyword evidence="3 10" id="KW-0812">Transmembrane</keyword>
<evidence type="ECO:0000313" key="12">
    <source>
        <dbReference type="EMBL" id="OKH49853.1"/>
    </source>
</evidence>
<comment type="caution">
    <text evidence="12">The sequence shown here is derived from an EMBL/GenBank/DDBJ whole genome shotgun (WGS) entry which is preliminary data.</text>
</comment>
<dbReference type="Gene3D" id="1.20.1440.130">
    <property type="entry name" value="VKOR domain"/>
    <property type="match status" value="1"/>
</dbReference>
<comment type="similarity">
    <text evidence="2">Belongs to the VKOR family.</text>
</comment>
<keyword evidence="8" id="KW-1015">Disulfide bond</keyword>
<name>A0A1U7J8M1_9CYAN</name>
<dbReference type="Proteomes" id="UP000185557">
    <property type="component" value="Unassembled WGS sequence"/>
</dbReference>
<feature type="transmembrane region" description="Helical" evidence="10">
    <location>
        <begin position="60"/>
        <end position="85"/>
    </location>
</feature>
<evidence type="ECO:0000256" key="7">
    <source>
        <dbReference type="ARBA" id="ARBA00023136"/>
    </source>
</evidence>
<keyword evidence="13" id="KW-1185">Reference proteome</keyword>
<keyword evidence="5 10" id="KW-1133">Transmembrane helix</keyword>
<dbReference type="GO" id="GO:0016491">
    <property type="term" value="F:oxidoreductase activity"/>
    <property type="evidence" value="ECO:0007669"/>
    <property type="project" value="UniProtKB-KW"/>
</dbReference>
<feature type="transmembrane region" description="Helical" evidence="10">
    <location>
        <begin position="131"/>
        <end position="151"/>
    </location>
</feature>